<organism evidence="5 6">
    <name type="scientific">Candidatus Portnoybacteria bacterium CG06_land_8_20_14_3_00_39_12</name>
    <dbReference type="NCBI Taxonomy" id="1974809"/>
    <lineage>
        <taxon>Bacteria</taxon>
        <taxon>Candidatus Portnoyibacteriota</taxon>
    </lineage>
</organism>
<protein>
    <recommendedName>
        <fullName evidence="7">Thymidylate synthase/dCMP hydroxymethylase domain-containing protein</fullName>
    </recommendedName>
</protein>
<dbReference type="PANTHER" id="PTHR11548:SF1">
    <property type="entry name" value="THYMIDYLATE SYNTHASE 1"/>
    <property type="match status" value="1"/>
</dbReference>
<dbReference type="Pfam" id="PF00303">
    <property type="entry name" value="Thymidylat_synt"/>
    <property type="match status" value="1"/>
</dbReference>
<keyword evidence="2" id="KW-0808">Transferase</keyword>
<reference evidence="6" key="1">
    <citation type="submission" date="2017-09" db="EMBL/GenBank/DDBJ databases">
        <title>Depth-based differentiation of microbial function through sediment-hosted aquifers and enrichment of novel symbionts in the deep terrestrial subsurface.</title>
        <authorList>
            <person name="Probst A.J."/>
            <person name="Ladd B."/>
            <person name="Jarett J.K."/>
            <person name="Geller-Mcgrath D.E."/>
            <person name="Sieber C.M.K."/>
            <person name="Emerson J.B."/>
            <person name="Anantharaman K."/>
            <person name="Thomas B.C."/>
            <person name="Malmstrom R."/>
            <person name="Stieglmeier M."/>
            <person name="Klingl A."/>
            <person name="Woyke T."/>
            <person name="Ryan C.M."/>
            <person name="Banfield J.F."/>
        </authorList>
    </citation>
    <scope>NUCLEOTIDE SEQUENCE [LARGE SCALE GENOMIC DNA]</scope>
</reference>
<evidence type="ECO:0000313" key="5">
    <source>
        <dbReference type="EMBL" id="PIU75555.1"/>
    </source>
</evidence>
<dbReference type="InterPro" id="IPR023451">
    <property type="entry name" value="Thymidate_synth/dCMP_Mease_dom"/>
</dbReference>
<evidence type="ECO:0000259" key="3">
    <source>
        <dbReference type="Pfam" id="PF00303"/>
    </source>
</evidence>
<dbReference type="InterPro" id="IPR030688">
    <property type="entry name" value="MeTrfase_MtrA/MtxA"/>
</dbReference>
<sequence>MDNFFSKDWPILYKDVLLKGRFDSCVGVCSLWTQRKVVEKIINDRSRYAVIGNLYSAQGINAIIRNIMANPRIRYLILWGSELSLSGHSLLQLIKQGIDGQRKIINGRGEIEAEIPKEIIDEFRQNVEVIDLRGRNMNELPKILKTLPAKPPFAKKARIFKPAQVSTPMLPSETVGFRIEGQKVATTWLKILNLINNYGLLKHSRYSQKNRIRETLNLTAVVTNENPKQVYFPQYLPFSATELKAYYAELLTSRQIPGTAYNYGHRLRKHFGIDQIQNIKNLIKARPDSKKMLGVTTDVKLDWSQTNNGDTPCLTQILGSIYDHKFLLTAHFRSQDMVHGWPRNALALRQLQQDIAQNSGYRLGPLTLITHSAHIYSDDFILVKDILAKHYCQELGFTPSVHFEFDPRGNMVIEVVKMPKNKVWPKVNALAVARILKKIRTKNRMIRATLFSPDGGKVVKIFEGRTAQETAWQITDAGYLTQAAHSMYVGMELQRAEASIINDTKYSQDPA</sequence>
<dbReference type="InterPro" id="IPR025595">
    <property type="entry name" value="PterinBD-DUF4346"/>
</dbReference>
<dbReference type="PANTHER" id="PTHR11548">
    <property type="entry name" value="THYMIDYLATE SYNTHASE 1"/>
    <property type="match status" value="1"/>
</dbReference>
<dbReference type="GO" id="GO:0006231">
    <property type="term" value="P:dTMP biosynthetic process"/>
    <property type="evidence" value="ECO:0007669"/>
    <property type="project" value="TreeGrafter"/>
</dbReference>
<dbReference type="GO" id="GO:0032259">
    <property type="term" value="P:methylation"/>
    <property type="evidence" value="ECO:0007669"/>
    <property type="project" value="UniProtKB-KW"/>
</dbReference>
<evidence type="ECO:0000256" key="1">
    <source>
        <dbReference type="ARBA" id="ARBA00022603"/>
    </source>
</evidence>
<name>A0A2M7AY38_9BACT</name>
<comment type="caution">
    <text evidence="5">The sequence shown here is derived from an EMBL/GenBank/DDBJ whole genome shotgun (WGS) entry which is preliminary data.</text>
</comment>
<dbReference type="GO" id="GO:0005829">
    <property type="term" value="C:cytosol"/>
    <property type="evidence" value="ECO:0007669"/>
    <property type="project" value="TreeGrafter"/>
</dbReference>
<gene>
    <name evidence="5" type="ORF">COS76_00140</name>
</gene>
<dbReference type="Proteomes" id="UP000228775">
    <property type="component" value="Unassembled WGS sequence"/>
</dbReference>
<evidence type="ECO:0000313" key="6">
    <source>
        <dbReference type="Proteomes" id="UP000228775"/>
    </source>
</evidence>
<dbReference type="GO" id="GO:0004799">
    <property type="term" value="F:thymidylate synthase activity"/>
    <property type="evidence" value="ECO:0007669"/>
    <property type="project" value="TreeGrafter"/>
</dbReference>
<keyword evidence="1" id="KW-0489">Methyltransferase</keyword>
<dbReference type="Gene3D" id="3.30.572.10">
    <property type="entry name" value="Thymidylate synthase/dCMP hydroxymethylase domain"/>
    <property type="match status" value="1"/>
</dbReference>
<feature type="domain" description="Thymidylate synthase/dCMP hydroxymethylase" evidence="3">
    <location>
        <begin position="263"/>
        <end position="390"/>
    </location>
</feature>
<dbReference type="Pfam" id="PF14251">
    <property type="entry name" value="PterinBD-DUF4346"/>
    <property type="match status" value="1"/>
</dbReference>
<evidence type="ECO:0000259" key="4">
    <source>
        <dbReference type="Pfam" id="PF14251"/>
    </source>
</evidence>
<feature type="domain" description="DUF4346" evidence="4">
    <location>
        <begin position="441"/>
        <end position="509"/>
    </location>
</feature>
<proteinExistence type="predicted"/>
<dbReference type="EMBL" id="PEVY01000003">
    <property type="protein sequence ID" value="PIU75555.1"/>
    <property type="molecule type" value="Genomic_DNA"/>
</dbReference>
<accession>A0A2M7AY38</accession>
<dbReference type="AlphaFoldDB" id="A0A2M7AY38"/>
<dbReference type="InterPro" id="IPR045097">
    <property type="entry name" value="Thymidate_synth/dCMP_Mease"/>
</dbReference>
<evidence type="ECO:0008006" key="7">
    <source>
        <dbReference type="Google" id="ProtNLM"/>
    </source>
</evidence>
<dbReference type="InterPro" id="IPR036926">
    <property type="entry name" value="Thymidate_synth/dCMP_Mease_sf"/>
</dbReference>
<evidence type="ECO:0000256" key="2">
    <source>
        <dbReference type="ARBA" id="ARBA00022679"/>
    </source>
</evidence>
<dbReference type="Pfam" id="PF04208">
    <property type="entry name" value="MtrA"/>
    <property type="match status" value="1"/>
</dbReference>
<dbReference type="SUPFAM" id="SSF55831">
    <property type="entry name" value="Thymidylate synthase/dCMP hydroxymethylase"/>
    <property type="match status" value="1"/>
</dbReference>